<sequence length="61" mass="6702">MAALGGHFLCVAHNRCEFVPDVRFCVACEAPSVCERVNKEDRASMGLCQSSSFLFLAQSDF</sequence>
<accession>A0A0E9W777</accession>
<organism evidence="1">
    <name type="scientific">Anguilla anguilla</name>
    <name type="common">European freshwater eel</name>
    <name type="synonym">Muraena anguilla</name>
    <dbReference type="NCBI Taxonomy" id="7936"/>
    <lineage>
        <taxon>Eukaryota</taxon>
        <taxon>Metazoa</taxon>
        <taxon>Chordata</taxon>
        <taxon>Craniata</taxon>
        <taxon>Vertebrata</taxon>
        <taxon>Euteleostomi</taxon>
        <taxon>Actinopterygii</taxon>
        <taxon>Neopterygii</taxon>
        <taxon>Teleostei</taxon>
        <taxon>Anguilliformes</taxon>
        <taxon>Anguillidae</taxon>
        <taxon>Anguilla</taxon>
    </lineage>
</organism>
<dbReference type="AlphaFoldDB" id="A0A0E9W777"/>
<evidence type="ECO:0000313" key="1">
    <source>
        <dbReference type="EMBL" id="JAH85308.1"/>
    </source>
</evidence>
<reference evidence="1" key="1">
    <citation type="submission" date="2014-11" db="EMBL/GenBank/DDBJ databases">
        <authorList>
            <person name="Amaro Gonzalez C."/>
        </authorList>
    </citation>
    <scope>NUCLEOTIDE SEQUENCE</scope>
</reference>
<proteinExistence type="predicted"/>
<dbReference type="EMBL" id="GBXM01023269">
    <property type="protein sequence ID" value="JAH85308.1"/>
    <property type="molecule type" value="Transcribed_RNA"/>
</dbReference>
<name>A0A0E9W777_ANGAN</name>
<reference evidence="1" key="2">
    <citation type="journal article" date="2015" name="Fish Shellfish Immunol.">
        <title>Early steps in the European eel (Anguilla anguilla)-Vibrio vulnificus interaction in the gills: Role of the RtxA13 toxin.</title>
        <authorList>
            <person name="Callol A."/>
            <person name="Pajuelo D."/>
            <person name="Ebbesson L."/>
            <person name="Teles M."/>
            <person name="MacKenzie S."/>
            <person name="Amaro C."/>
        </authorList>
    </citation>
    <scope>NUCLEOTIDE SEQUENCE</scope>
</reference>
<protein>
    <submittedName>
        <fullName evidence="1">Uncharacterized protein</fullName>
    </submittedName>
</protein>